<reference evidence="1 2" key="1">
    <citation type="submission" date="2017-11" db="EMBL/GenBank/DDBJ databases">
        <title>De-novo sequencing of pomegranate (Punica granatum L.) genome.</title>
        <authorList>
            <person name="Akparov Z."/>
            <person name="Amiraslanov A."/>
            <person name="Hajiyeva S."/>
            <person name="Abbasov M."/>
            <person name="Kaur K."/>
            <person name="Hamwieh A."/>
            <person name="Solovyev V."/>
            <person name="Salamov A."/>
            <person name="Braich B."/>
            <person name="Kosarev P."/>
            <person name="Mahmoud A."/>
            <person name="Hajiyev E."/>
            <person name="Babayeva S."/>
            <person name="Izzatullayeva V."/>
            <person name="Mammadov A."/>
            <person name="Mammadov A."/>
            <person name="Sharifova S."/>
            <person name="Ojaghi J."/>
            <person name="Eynullazada K."/>
            <person name="Bayramov B."/>
            <person name="Abdulazimova A."/>
            <person name="Shahmuradov I."/>
        </authorList>
    </citation>
    <scope>NUCLEOTIDE SEQUENCE [LARGE SCALE GENOMIC DNA]</scope>
    <source>
        <strain evidence="2">cv. AG2017</strain>
        <tissue evidence="1">Leaf</tissue>
    </source>
</reference>
<dbReference type="Proteomes" id="UP000233551">
    <property type="component" value="Unassembled WGS sequence"/>
</dbReference>
<dbReference type="EMBL" id="PGOL01002778">
    <property type="protein sequence ID" value="PKI45091.1"/>
    <property type="molecule type" value="Genomic_DNA"/>
</dbReference>
<proteinExistence type="predicted"/>
<name>A0A2I0IM61_PUNGR</name>
<accession>A0A2I0IM61</accession>
<dbReference type="AlphaFoldDB" id="A0A2I0IM61"/>
<organism evidence="1 2">
    <name type="scientific">Punica granatum</name>
    <name type="common">Pomegranate</name>
    <dbReference type="NCBI Taxonomy" id="22663"/>
    <lineage>
        <taxon>Eukaryota</taxon>
        <taxon>Viridiplantae</taxon>
        <taxon>Streptophyta</taxon>
        <taxon>Embryophyta</taxon>
        <taxon>Tracheophyta</taxon>
        <taxon>Spermatophyta</taxon>
        <taxon>Magnoliopsida</taxon>
        <taxon>eudicotyledons</taxon>
        <taxon>Gunneridae</taxon>
        <taxon>Pentapetalae</taxon>
        <taxon>rosids</taxon>
        <taxon>malvids</taxon>
        <taxon>Myrtales</taxon>
        <taxon>Lythraceae</taxon>
        <taxon>Punica</taxon>
    </lineage>
</organism>
<sequence length="111" mass="11572">MDEKVGDGGEDSVSSVFGTEYTGLGISVATLLSPLRLANLGGVSVAVWKVFADGETLNDLLLSSGLLKEELIEGFEVDWATASSKTHSLGRVTSFHLIGLGTTVFDPAISV</sequence>
<gene>
    <name evidence="1" type="ORF">CRG98_034475</name>
</gene>
<keyword evidence="2" id="KW-1185">Reference proteome</keyword>
<evidence type="ECO:0000313" key="2">
    <source>
        <dbReference type="Proteomes" id="UP000233551"/>
    </source>
</evidence>
<protein>
    <submittedName>
        <fullName evidence="1">Uncharacterized protein</fullName>
    </submittedName>
</protein>
<comment type="caution">
    <text evidence="1">The sequence shown here is derived from an EMBL/GenBank/DDBJ whole genome shotgun (WGS) entry which is preliminary data.</text>
</comment>
<evidence type="ECO:0000313" key="1">
    <source>
        <dbReference type="EMBL" id="PKI45091.1"/>
    </source>
</evidence>